<dbReference type="InterPro" id="IPR003615">
    <property type="entry name" value="HNH_nuc"/>
</dbReference>
<protein>
    <submittedName>
        <fullName evidence="3">Uncharacterized protein</fullName>
    </submittedName>
</protein>
<evidence type="ECO:0000259" key="2">
    <source>
        <dbReference type="Pfam" id="PF26345"/>
    </source>
</evidence>
<feature type="domain" description="ScoMcrA-like N-terminal head" evidence="2">
    <location>
        <begin position="27"/>
        <end position="86"/>
    </location>
</feature>
<dbReference type="EMBL" id="CABPSX010000006">
    <property type="protein sequence ID" value="VVG72082.1"/>
    <property type="molecule type" value="Genomic_DNA"/>
</dbReference>
<evidence type="ECO:0000259" key="1">
    <source>
        <dbReference type="Pfam" id="PF13391"/>
    </source>
</evidence>
<dbReference type="RefSeq" id="WP_150728740.1">
    <property type="nucleotide sequence ID" value="NZ_CABPSX010000006.1"/>
</dbReference>
<organism evidence="3 4">
    <name type="scientific">Pandoraea apista</name>
    <dbReference type="NCBI Taxonomy" id="93218"/>
    <lineage>
        <taxon>Bacteria</taxon>
        <taxon>Pseudomonadati</taxon>
        <taxon>Pseudomonadota</taxon>
        <taxon>Betaproteobacteria</taxon>
        <taxon>Burkholderiales</taxon>
        <taxon>Burkholderiaceae</taxon>
        <taxon>Pandoraea</taxon>
    </lineage>
</organism>
<sequence length="246" mass="27310">MASGVNGVLKKHVIQAAKIWERDPSYKRFAQSTKYDVIIGGVPYPPKAIIAISNDLGKQEDLYPSDFSGVKDGRWHTMLKNLGFRIVPKGVEPTENSEIGTPASIDEDIKAIEDSPNMPPTTKATLVLARLGQGKYRRELLALWGNRCAVTGCTVTQVLRASHAKPWCLSDNDERLDANNGLPLVANLDALFDAGLIGFNEQGLMRVSSKLKDREILIGIQRKLHRKPTPEQARFLRDHLVSVFQK</sequence>
<gene>
    <name evidence="3" type="ORF">PAP18089_03074</name>
</gene>
<evidence type="ECO:0000313" key="3">
    <source>
        <dbReference type="EMBL" id="VVG72082.1"/>
    </source>
</evidence>
<dbReference type="Pfam" id="PF13391">
    <property type="entry name" value="HNH_2"/>
    <property type="match status" value="1"/>
</dbReference>
<accession>A0A5E5P6D5</accession>
<dbReference type="InterPro" id="IPR058807">
    <property type="entry name" value="ScoMcrA_N"/>
</dbReference>
<proteinExistence type="predicted"/>
<dbReference type="Pfam" id="PF26345">
    <property type="entry name" value="ScoMcrA_N"/>
    <property type="match status" value="1"/>
</dbReference>
<dbReference type="OrthoDB" id="9811869at2"/>
<evidence type="ECO:0000313" key="4">
    <source>
        <dbReference type="Proteomes" id="UP000364291"/>
    </source>
</evidence>
<name>A0A5E5P6D5_9BURK</name>
<feature type="domain" description="HNH nuclease" evidence="1">
    <location>
        <begin position="148"/>
        <end position="200"/>
    </location>
</feature>
<dbReference type="Proteomes" id="UP000364291">
    <property type="component" value="Unassembled WGS sequence"/>
</dbReference>
<dbReference type="AlphaFoldDB" id="A0A5E5P6D5"/>
<reference evidence="3 4" key="1">
    <citation type="submission" date="2019-08" db="EMBL/GenBank/DDBJ databases">
        <authorList>
            <person name="Peeters C."/>
        </authorList>
    </citation>
    <scope>NUCLEOTIDE SEQUENCE [LARGE SCALE GENOMIC DNA]</scope>
    <source>
        <strain evidence="3 4">LMG 18089</strain>
    </source>
</reference>